<evidence type="ECO:0000313" key="1">
    <source>
        <dbReference type="EMBL" id="MEM0543623.1"/>
    </source>
</evidence>
<name>A0ABU9NAI1_9FLAO</name>
<organism evidence="1 2">
    <name type="scientific">Flavobacterium aureirubrum</name>
    <dbReference type="NCBI Taxonomy" id="3133147"/>
    <lineage>
        <taxon>Bacteria</taxon>
        <taxon>Pseudomonadati</taxon>
        <taxon>Bacteroidota</taxon>
        <taxon>Flavobacteriia</taxon>
        <taxon>Flavobacteriales</taxon>
        <taxon>Flavobacteriaceae</taxon>
        <taxon>Flavobacterium</taxon>
    </lineage>
</organism>
<dbReference type="Proteomes" id="UP001460072">
    <property type="component" value="Unassembled WGS sequence"/>
</dbReference>
<proteinExistence type="predicted"/>
<reference evidence="1 2" key="1">
    <citation type="submission" date="2024-03" db="EMBL/GenBank/DDBJ databases">
        <title>Two novel species of the genus Flavobacterium exhibiting potentially degradation of complex polysaccharides.</title>
        <authorList>
            <person name="Lian X."/>
        </authorList>
    </citation>
    <scope>NUCLEOTIDE SEQUENCE [LARGE SCALE GENOMIC DNA]</scope>
    <source>
        <strain evidence="2">j3</strain>
    </source>
</reference>
<dbReference type="EMBL" id="JBCGDO010000022">
    <property type="protein sequence ID" value="MEM0543623.1"/>
    <property type="molecule type" value="Genomic_DNA"/>
</dbReference>
<protein>
    <submittedName>
        <fullName evidence="1">Uncharacterized protein</fullName>
    </submittedName>
</protein>
<evidence type="ECO:0000313" key="2">
    <source>
        <dbReference type="Proteomes" id="UP001460072"/>
    </source>
</evidence>
<accession>A0ABU9NAI1</accession>
<gene>
    <name evidence="1" type="ORF">WFZ85_13450</name>
</gene>
<comment type="caution">
    <text evidence="1">The sequence shown here is derived from an EMBL/GenBank/DDBJ whole genome shotgun (WGS) entry which is preliminary data.</text>
</comment>
<sequence length="240" mass="26698">MSTSTSERGHAKNVANFETIIISCTGYGSNYNPSNSALTIGNLIVKHEKAKQQLKTVKITKEPFDSITGKRQLLFKPLKPYTTRVINSLIAQKAPPSVVKDARAIARKMSGKRAPGTNKNNSEENQISVSQQSFDKLVDNFDELIVLVQTEESYNPNEADLKIEYMQNYLSELSTINTQVKNAANPYSNALISRNKELYTPETGLVDLALEVKNYVKSVFGASSPEYRLISGIEFSKPRD</sequence>
<dbReference type="RefSeq" id="WP_342696813.1">
    <property type="nucleotide sequence ID" value="NZ_JBCGDO010000022.1"/>
</dbReference>
<keyword evidence="2" id="KW-1185">Reference proteome</keyword>